<evidence type="ECO:0000313" key="3">
    <source>
        <dbReference type="EMBL" id="KAJ8975029.1"/>
    </source>
</evidence>
<dbReference type="Proteomes" id="UP001162164">
    <property type="component" value="Unassembled WGS sequence"/>
</dbReference>
<accession>A0ABQ9JAW1</accession>
<dbReference type="PRINTS" id="PR00947">
    <property type="entry name" value="CUTICLE"/>
</dbReference>
<name>A0ABQ9JAW1_9CUCU</name>
<proteinExistence type="predicted"/>
<dbReference type="PROSITE" id="PS51155">
    <property type="entry name" value="CHIT_BIND_RR_2"/>
    <property type="match status" value="1"/>
</dbReference>
<evidence type="ECO:0000313" key="4">
    <source>
        <dbReference type="Proteomes" id="UP001162164"/>
    </source>
</evidence>
<dbReference type="PROSITE" id="PS00233">
    <property type="entry name" value="CHIT_BIND_RR_1"/>
    <property type="match status" value="1"/>
</dbReference>
<dbReference type="InterPro" id="IPR000618">
    <property type="entry name" value="Insect_cuticle"/>
</dbReference>
<dbReference type="InterPro" id="IPR031311">
    <property type="entry name" value="CHIT_BIND_RR_consensus"/>
</dbReference>
<reference evidence="3" key="1">
    <citation type="journal article" date="2023" name="Insect Mol. Biol.">
        <title>Genome sequencing provides insights into the evolution of gene families encoding plant cell wall-degrading enzymes in longhorned beetles.</title>
        <authorList>
            <person name="Shin N.R."/>
            <person name="Okamura Y."/>
            <person name="Kirsch R."/>
            <person name="Pauchet Y."/>
        </authorList>
    </citation>
    <scope>NUCLEOTIDE SEQUENCE</scope>
    <source>
        <strain evidence="3">MMC_N1</strain>
    </source>
</reference>
<gene>
    <name evidence="3" type="ORF">NQ317_008199</name>
</gene>
<dbReference type="PANTHER" id="PTHR10380:SF173">
    <property type="entry name" value="CUTICULAR PROTEIN 47EF, ISOFORM C-RELATED"/>
    <property type="match status" value="1"/>
</dbReference>
<evidence type="ECO:0000256" key="2">
    <source>
        <dbReference type="PROSITE-ProRule" id="PRU00497"/>
    </source>
</evidence>
<sequence length="120" mass="13530">MTFVLLKTMIPRVINNIPKLVEIGKYKSLQTFLYETADGIKAYEKGTLKEVGKEVVEVVEGGYEYTDPDGKLVSIKYIADETGFHPTGDIIPLEPNWVKNQLKFIEEHSTPQPLTAEKTT</sequence>
<organism evidence="3 4">
    <name type="scientific">Molorchus minor</name>
    <dbReference type="NCBI Taxonomy" id="1323400"/>
    <lineage>
        <taxon>Eukaryota</taxon>
        <taxon>Metazoa</taxon>
        <taxon>Ecdysozoa</taxon>
        <taxon>Arthropoda</taxon>
        <taxon>Hexapoda</taxon>
        <taxon>Insecta</taxon>
        <taxon>Pterygota</taxon>
        <taxon>Neoptera</taxon>
        <taxon>Endopterygota</taxon>
        <taxon>Coleoptera</taxon>
        <taxon>Polyphaga</taxon>
        <taxon>Cucujiformia</taxon>
        <taxon>Chrysomeloidea</taxon>
        <taxon>Cerambycidae</taxon>
        <taxon>Lamiinae</taxon>
        <taxon>Monochamini</taxon>
        <taxon>Molorchus</taxon>
    </lineage>
</organism>
<dbReference type="EMBL" id="JAPWTJ010000888">
    <property type="protein sequence ID" value="KAJ8975029.1"/>
    <property type="molecule type" value="Genomic_DNA"/>
</dbReference>
<dbReference type="InterPro" id="IPR050468">
    <property type="entry name" value="Cuticle_Struct_Prot"/>
</dbReference>
<dbReference type="Pfam" id="PF00379">
    <property type="entry name" value="Chitin_bind_4"/>
    <property type="match status" value="1"/>
</dbReference>
<dbReference type="PANTHER" id="PTHR10380">
    <property type="entry name" value="CUTICLE PROTEIN"/>
    <property type="match status" value="1"/>
</dbReference>
<comment type="caution">
    <text evidence="3">The sequence shown here is derived from an EMBL/GenBank/DDBJ whole genome shotgun (WGS) entry which is preliminary data.</text>
</comment>
<keyword evidence="4" id="KW-1185">Reference proteome</keyword>
<keyword evidence="1 2" id="KW-0193">Cuticle</keyword>
<evidence type="ECO:0000256" key="1">
    <source>
        <dbReference type="ARBA" id="ARBA00022460"/>
    </source>
</evidence>
<protein>
    <submittedName>
        <fullName evidence="3">Uncharacterized protein</fullName>
    </submittedName>
</protein>